<organism evidence="5 6">
    <name type="scientific">Mycena indigotica</name>
    <dbReference type="NCBI Taxonomy" id="2126181"/>
    <lineage>
        <taxon>Eukaryota</taxon>
        <taxon>Fungi</taxon>
        <taxon>Dikarya</taxon>
        <taxon>Basidiomycota</taxon>
        <taxon>Agaricomycotina</taxon>
        <taxon>Agaricomycetes</taxon>
        <taxon>Agaricomycetidae</taxon>
        <taxon>Agaricales</taxon>
        <taxon>Marasmiineae</taxon>
        <taxon>Mycenaceae</taxon>
        <taxon>Mycena</taxon>
    </lineage>
</organism>
<dbReference type="InterPro" id="IPR035979">
    <property type="entry name" value="RBD_domain_sf"/>
</dbReference>
<dbReference type="GO" id="GO:0005737">
    <property type="term" value="C:cytoplasm"/>
    <property type="evidence" value="ECO:0007669"/>
    <property type="project" value="TreeGrafter"/>
</dbReference>
<keyword evidence="6" id="KW-1185">Reference proteome</keyword>
<accession>A0A8H6SKE9</accession>
<dbReference type="Gene3D" id="3.30.70.330">
    <property type="match status" value="2"/>
</dbReference>
<dbReference type="GeneID" id="59346227"/>
<gene>
    <name evidence="5" type="ORF">MIND_00700700</name>
</gene>
<keyword evidence="1 2" id="KW-0694">RNA-binding</keyword>
<dbReference type="EMBL" id="JACAZF010000006">
    <property type="protein sequence ID" value="KAF7301355.1"/>
    <property type="molecule type" value="Genomic_DNA"/>
</dbReference>
<dbReference type="InterPro" id="IPR000504">
    <property type="entry name" value="RRM_dom"/>
</dbReference>
<dbReference type="CDD" id="cd12339">
    <property type="entry name" value="RRM2_SRSF1_4_like"/>
    <property type="match status" value="1"/>
</dbReference>
<dbReference type="PANTHER" id="PTHR23003">
    <property type="entry name" value="RNA RECOGNITION MOTIF RRM DOMAIN CONTAINING PROTEIN"/>
    <property type="match status" value="1"/>
</dbReference>
<feature type="domain" description="RRM" evidence="4">
    <location>
        <begin position="110"/>
        <end position="184"/>
    </location>
</feature>
<comment type="caution">
    <text evidence="5">The sequence shown here is derived from an EMBL/GenBank/DDBJ whole genome shotgun (WGS) entry which is preliminary data.</text>
</comment>
<dbReference type="PANTHER" id="PTHR23003:SF51">
    <property type="entry name" value="SERINE-ARGININE PROTEIN 55"/>
    <property type="match status" value="1"/>
</dbReference>
<feature type="compositionally biased region" description="Low complexity" evidence="3">
    <location>
        <begin position="216"/>
        <end position="232"/>
    </location>
</feature>
<dbReference type="OrthoDB" id="1099063at2759"/>
<dbReference type="GO" id="GO:0003729">
    <property type="term" value="F:mRNA binding"/>
    <property type="evidence" value="ECO:0007669"/>
    <property type="project" value="TreeGrafter"/>
</dbReference>
<dbReference type="AlphaFoldDB" id="A0A8H6SKE9"/>
<evidence type="ECO:0000256" key="1">
    <source>
        <dbReference type="ARBA" id="ARBA00022884"/>
    </source>
</evidence>
<feature type="region of interest" description="Disordered" evidence="3">
    <location>
        <begin position="178"/>
        <end position="233"/>
    </location>
</feature>
<evidence type="ECO:0000313" key="6">
    <source>
        <dbReference type="Proteomes" id="UP000636479"/>
    </source>
</evidence>
<evidence type="ECO:0000259" key="4">
    <source>
        <dbReference type="PROSITE" id="PS50102"/>
    </source>
</evidence>
<dbReference type="InterPro" id="IPR012677">
    <property type="entry name" value="Nucleotide-bd_a/b_plait_sf"/>
</dbReference>
<dbReference type="InterPro" id="IPR050374">
    <property type="entry name" value="RRT5_SRSF_SR"/>
</dbReference>
<dbReference type="PROSITE" id="PS50102">
    <property type="entry name" value="RRM"/>
    <property type="match status" value="2"/>
</dbReference>
<dbReference type="GO" id="GO:0005634">
    <property type="term" value="C:nucleus"/>
    <property type="evidence" value="ECO:0007669"/>
    <property type="project" value="TreeGrafter"/>
</dbReference>
<evidence type="ECO:0000256" key="2">
    <source>
        <dbReference type="PROSITE-ProRule" id="PRU00176"/>
    </source>
</evidence>
<dbReference type="Proteomes" id="UP000636479">
    <property type="component" value="Unassembled WGS sequence"/>
</dbReference>
<dbReference type="SMART" id="SM00360">
    <property type="entry name" value="RRM"/>
    <property type="match status" value="2"/>
</dbReference>
<dbReference type="CDD" id="cd00590">
    <property type="entry name" value="RRM_SF"/>
    <property type="match status" value="1"/>
</dbReference>
<feature type="compositionally biased region" description="Basic residues" evidence="3">
    <location>
        <begin position="185"/>
        <end position="199"/>
    </location>
</feature>
<feature type="domain" description="RRM" evidence="4">
    <location>
        <begin position="2"/>
        <end position="80"/>
    </location>
</feature>
<evidence type="ECO:0000256" key="3">
    <source>
        <dbReference type="SAM" id="MobiDB-lite"/>
    </source>
</evidence>
<dbReference type="RefSeq" id="XP_037219355.1">
    <property type="nucleotide sequence ID" value="XM_037363711.1"/>
</dbReference>
<reference evidence="5" key="1">
    <citation type="submission" date="2020-05" db="EMBL/GenBank/DDBJ databases">
        <title>Mycena genomes resolve the evolution of fungal bioluminescence.</title>
        <authorList>
            <person name="Tsai I.J."/>
        </authorList>
    </citation>
    <scope>NUCLEOTIDE SEQUENCE</scope>
    <source>
        <strain evidence="5">171206Taipei</strain>
    </source>
</reference>
<dbReference type="SUPFAM" id="SSF54928">
    <property type="entry name" value="RNA-binding domain, RBD"/>
    <property type="match status" value="2"/>
</dbReference>
<dbReference type="Pfam" id="PF00076">
    <property type="entry name" value="RRM_1"/>
    <property type="match status" value="2"/>
</dbReference>
<name>A0A8H6SKE9_9AGAR</name>
<protein>
    <recommendedName>
        <fullName evidence="4">RRM domain-containing protein</fullName>
    </recommendedName>
</protein>
<proteinExistence type="predicted"/>
<evidence type="ECO:0000313" key="5">
    <source>
        <dbReference type="EMBL" id="KAF7301355.1"/>
    </source>
</evidence>
<sequence length="282" mass="32490">MSRLFLQSAFSQAWSASARDDVYDYLQRFGTIVELKIIANRSFSYGFAQFESVDDANCVLETFRGRLFLGHPLLTDTTIEPARPLRKDMKTEERLAYSTPSRRGRVLERFPVIVENLAPHIRWQELKDFARLENGLVAYCDVERGNTGRGFIEYHTSKDAETALRLLDGRKLGGRSVRLSAPSFRSRRSSRSRSPRRPRDRAMTSRYSPLHRRPSSDSQSSASASDNNNNAATPVFPLLSRAMAYHDSVETTNQTESIWDRDYNCDPYYLYAQYDQKLHQCY</sequence>